<evidence type="ECO:0000256" key="2">
    <source>
        <dbReference type="PIRSR" id="PIRSR000862-1"/>
    </source>
</evidence>
<dbReference type="InterPro" id="IPR025483">
    <property type="entry name" value="Lipase_euk"/>
</dbReference>
<evidence type="ECO:0000313" key="4">
    <source>
        <dbReference type="EMBL" id="KAH0435517.1"/>
    </source>
</evidence>
<keyword evidence="5" id="KW-1185">Reference proteome</keyword>
<comment type="similarity">
    <text evidence="1">Belongs to the AB hydrolase superfamily. Lipase family.</text>
</comment>
<accession>A0AAV7FLP4</accession>
<dbReference type="GO" id="GO:0006629">
    <property type="term" value="P:lipid metabolic process"/>
    <property type="evidence" value="ECO:0007669"/>
    <property type="project" value="InterPro"/>
</dbReference>
<dbReference type="InterPro" id="IPR006693">
    <property type="entry name" value="AB_hydrolase_lipase"/>
</dbReference>
<dbReference type="PANTHER" id="PTHR11005">
    <property type="entry name" value="LYSOSOMAL ACID LIPASE-RELATED"/>
    <property type="match status" value="1"/>
</dbReference>
<feature type="active site" description="Charge relay system" evidence="2">
    <location>
        <position position="430"/>
    </location>
</feature>
<comment type="caution">
    <text evidence="4">The sequence shown here is derived from an EMBL/GenBank/DDBJ whole genome shotgun (WGS) entry which is preliminary data.</text>
</comment>
<dbReference type="FunFam" id="3.40.50.1820:FF:000126">
    <property type="entry name" value="Lipase"/>
    <property type="match status" value="1"/>
</dbReference>
<evidence type="ECO:0000259" key="3">
    <source>
        <dbReference type="Pfam" id="PF04083"/>
    </source>
</evidence>
<feature type="active site" description="Charge relay system" evidence="2">
    <location>
        <position position="397"/>
    </location>
</feature>
<sequence>MRLISIPSRPLKIPSAIIISNHGMLKPQNRDEINLHLHSHIPLLELRIRLIFELAVEGTSGGRKELINRRGTTSITAKLRKYLSSDDGTCKSRVEIFGYPCENHSVTTKDGYILSLQRIPRGRTGDSSKGNKGPVLLQHGLFMDGFAWLVNSPSQSLGYILADHGYDVWIANGRGTVYSLGHTSLSSSDSAYWDWSWDELAAYDLPATIDYVYQQAGHQKIHYVGHSQGTLTVLASISEQNLVNRLRSAALLCPIAYLNQIPSLFMHAAARIYLGEQLYWLGVAQLNPTGSVVNTFLKTVCLLTGFDCYDLLTIITGKNCCLNSSSVQLFLDHALQSTSTKNIVHLSQTMRSTALTKYDYDDEAKNMAHYGQKTPPVYNMSRIPNDFPLFMSYGKEDLLADVNDVAHLLEIIDHHNRNDLAVQLLGDYAHLDFIMAENASQLVYKPLMDFFNRY</sequence>
<dbReference type="EMBL" id="JAGFBR010000767">
    <property type="protein sequence ID" value="KAH0435517.1"/>
    <property type="molecule type" value="Genomic_DNA"/>
</dbReference>
<feature type="active site" description="Nucleophile" evidence="2">
    <location>
        <position position="227"/>
    </location>
</feature>
<protein>
    <recommendedName>
        <fullName evidence="3">Partial AB-hydrolase lipase domain-containing protein</fullName>
    </recommendedName>
</protein>
<evidence type="ECO:0000256" key="1">
    <source>
        <dbReference type="ARBA" id="ARBA00010701"/>
    </source>
</evidence>
<name>A0AAV7FLP4_DENCH</name>
<dbReference type="InterPro" id="IPR029058">
    <property type="entry name" value="AB_hydrolase_fold"/>
</dbReference>
<dbReference type="GO" id="GO:0016788">
    <property type="term" value="F:hydrolase activity, acting on ester bonds"/>
    <property type="evidence" value="ECO:0007669"/>
    <property type="project" value="InterPro"/>
</dbReference>
<gene>
    <name evidence="4" type="ORF">IEQ34_026598</name>
</gene>
<dbReference type="Proteomes" id="UP000775213">
    <property type="component" value="Unassembled WGS sequence"/>
</dbReference>
<feature type="domain" description="Partial AB-hydrolase lipase" evidence="3">
    <location>
        <begin position="94"/>
        <end position="151"/>
    </location>
</feature>
<organism evidence="4 5">
    <name type="scientific">Dendrobium chrysotoxum</name>
    <name type="common">Orchid</name>
    <dbReference type="NCBI Taxonomy" id="161865"/>
    <lineage>
        <taxon>Eukaryota</taxon>
        <taxon>Viridiplantae</taxon>
        <taxon>Streptophyta</taxon>
        <taxon>Embryophyta</taxon>
        <taxon>Tracheophyta</taxon>
        <taxon>Spermatophyta</taxon>
        <taxon>Magnoliopsida</taxon>
        <taxon>Liliopsida</taxon>
        <taxon>Asparagales</taxon>
        <taxon>Orchidaceae</taxon>
        <taxon>Epidendroideae</taxon>
        <taxon>Malaxideae</taxon>
        <taxon>Dendrobiinae</taxon>
        <taxon>Dendrobium</taxon>
    </lineage>
</organism>
<dbReference type="Pfam" id="PF04083">
    <property type="entry name" value="Abhydro_lipase"/>
    <property type="match status" value="1"/>
</dbReference>
<proteinExistence type="inferred from homology"/>
<dbReference type="SUPFAM" id="SSF53474">
    <property type="entry name" value="alpha/beta-Hydrolases"/>
    <property type="match status" value="1"/>
</dbReference>
<dbReference type="PIRSF" id="PIRSF000862">
    <property type="entry name" value="Steryl_ester_lip"/>
    <property type="match status" value="1"/>
</dbReference>
<dbReference type="AlphaFoldDB" id="A0AAV7FLP4"/>
<dbReference type="Gene3D" id="3.40.50.1820">
    <property type="entry name" value="alpha/beta hydrolase"/>
    <property type="match status" value="1"/>
</dbReference>
<reference evidence="4 5" key="1">
    <citation type="journal article" date="2021" name="Hortic Res">
        <title>Chromosome-scale assembly of the Dendrobium chrysotoxum genome enhances the understanding of orchid evolution.</title>
        <authorList>
            <person name="Zhang Y."/>
            <person name="Zhang G.Q."/>
            <person name="Zhang D."/>
            <person name="Liu X.D."/>
            <person name="Xu X.Y."/>
            <person name="Sun W.H."/>
            <person name="Yu X."/>
            <person name="Zhu X."/>
            <person name="Wang Z.W."/>
            <person name="Zhao X."/>
            <person name="Zhong W.Y."/>
            <person name="Chen H."/>
            <person name="Yin W.L."/>
            <person name="Huang T."/>
            <person name="Niu S.C."/>
            <person name="Liu Z.J."/>
        </authorList>
    </citation>
    <scope>NUCLEOTIDE SEQUENCE [LARGE SCALE GENOMIC DNA]</scope>
    <source>
        <strain evidence="4">Lindl</strain>
    </source>
</reference>
<evidence type="ECO:0000313" key="5">
    <source>
        <dbReference type="Proteomes" id="UP000775213"/>
    </source>
</evidence>